<name>A0A0A0K8R6_CUCSA</name>
<organism evidence="2 3">
    <name type="scientific">Cucumis sativus</name>
    <name type="common">Cucumber</name>
    <dbReference type="NCBI Taxonomy" id="3659"/>
    <lineage>
        <taxon>Eukaryota</taxon>
        <taxon>Viridiplantae</taxon>
        <taxon>Streptophyta</taxon>
        <taxon>Embryophyta</taxon>
        <taxon>Tracheophyta</taxon>
        <taxon>Spermatophyta</taxon>
        <taxon>Magnoliopsida</taxon>
        <taxon>eudicotyledons</taxon>
        <taxon>Gunneridae</taxon>
        <taxon>Pentapetalae</taxon>
        <taxon>rosids</taxon>
        <taxon>fabids</taxon>
        <taxon>Cucurbitales</taxon>
        <taxon>Cucurbitaceae</taxon>
        <taxon>Benincaseae</taxon>
        <taxon>Cucumis</taxon>
    </lineage>
</organism>
<keyword evidence="3" id="KW-1185">Reference proteome</keyword>
<feature type="chain" id="PRO_5001971872" evidence="1">
    <location>
        <begin position="28"/>
        <end position="64"/>
    </location>
</feature>
<protein>
    <submittedName>
        <fullName evidence="2">Uncharacterized protein</fullName>
    </submittedName>
</protein>
<evidence type="ECO:0000313" key="3">
    <source>
        <dbReference type="Proteomes" id="UP000029981"/>
    </source>
</evidence>
<dbReference type="Gramene" id="KGN46140">
    <property type="protein sequence ID" value="KGN46140"/>
    <property type="gene ID" value="Csa_6G056570"/>
</dbReference>
<feature type="signal peptide" evidence="1">
    <location>
        <begin position="1"/>
        <end position="27"/>
    </location>
</feature>
<dbReference type="AlphaFoldDB" id="A0A0A0K8R6"/>
<reference evidence="2 3" key="4">
    <citation type="journal article" date="2011" name="BMC Genomics">
        <title>RNA-Seq improves annotation of protein-coding genes in the cucumber genome.</title>
        <authorList>
            <person name="Li Z."/>
            <person name="Zhang Z."/>
            <person name="Yan P."/>
            <person name="Huang S."/>
            <person name="Fei Z."/>
            <person name="Lin K."/>
        </authorList>
    </citation>
    <scope>NUCLEOTIDE SEQUENCE [LARGE SCALE GENOMIC DNA]</scope>
    <source>
        <strain evidence="3">cv. 9930</strain>
    </source>
</reference>
<reference evidence="2 3" key="2">
    <citation type="journal article" date="2009" name="PLoS ONE">
        <title>An integrated genetic and cytogenetic map of the cucumber genome.</title>
        <authorList>
            <person name="Ren Y."/>
            <person name="Zhang Z."/>
            <person name="Liu J."/>
            <person name="Staub J.E."/>
            <person name="Han Y."/>
            <person name="Cheng Z."/>
            <person name="Li X."/>
            <person name="Lu J."/>
            <person name="Miao H."/>
            <person name="Kang H."/>
            <person name="Xie B."/>
            <person name="Gu X."/>
            <person name="Wang X."/>
            <person name="Du Y."/>
            <person name="Jin W."/>
            <person name="Huang S."/>
        </authorList>
    </citation>
    <scope>NUCLEOTIDE SEQUENCE [LARGE SCALE GENOMIC DNA]</scope>
    <source>
        <strain evidence="3">cv. 9930</strain>
    </source>
</reference>
<reference evidence="2 3" key="1">
    <citation type="journal article" date="2009" name="Nat. Genet.">
        <title>The genome of the cucumber, Cucumis sativus L.</title>
        <authorList>
            <person name="Huang S."/>
            <person name="Li R."/>
            <person name="Zhang Z."/>
            <person name="Li L."/>
            <person name="Gu X."/>
            <person name="Fan W."/>
            <person name="Lucas W.J."/>
            <person name="Wang X."/>
            <person name="Xie B."/>
            <person name="Ni P."/>
            <person name="Ren Y."/>
            <person name="Zhu H."/>
            <person name="Li J."/>
            <person name="Lin K."/>
            <person name="Jin W."/>
            <person name="Fei Z."/>
            <person name="Li G."/>
            <person name="Staub J."/>
            <person name="Kilian A."/>
            <person name="van der Vossen E.A."/>
            <person name="Wu Y."/>
            <person name="Guo J."/>
            <person name="He J."/>
            <person name="Jia Z."/>
            <person name="Ren Y."/>
            <person name="Tian G."/>
            <person name="Lu Y."/>
            <person name="Ruan J."/>
            <person name="Qian W."/>
            <person name="Wang M."/>
            <person name="Huang Q."/>
            <person name="Li B."/>
            <person name="Xuan Z."/>
            <person name="Cao J."/>
            <person name="Asan"/>
            <person name="Wu Z."/>
            <person name="Zhang J."/>
            <person name="Cai Q."/>
            <person name="Bai Y."/>
            <person name="Zhao B."/>
            <person name="Han Y."/>
            <person name="Li Y."/>
            <person name="Li X."/>
            <person name="Wang S."/>
            <person name="Shi Q."/>
            <person name="Liu S."/>
            <person name="Cho W.K."/>
            <person name="Kim J.Y."/>
            <person name="Xu Y."/>
            <person name="Heller-Uszynska K."/>
            <person name="Miao H."/>
            <person name="Cheng Z."/>
            <person name="Zhang S."/>
            <person name="Wu J."/>
            <person name="Yang Y."/>
            <person name="Kang H."/>
            <person name="Li M."/>
            <person name="Liang H."/>
            <person name="Ren X."/>
            <person name="Shi Z."/>
            <person name="Wen M."/>
            <person name="Jian M."/>
            <person name="Yang H."/>
            <person name="Zhang G."/>
            <person name="Yang Z."/>
            <person name="Chen R."/>
            <person name="Liu S."/>
            <person name="Li J."/>
            <person name="Ma L."/>
            <person name="Liu H."/>
            <person name="Zhou Y."/>
            <person name="Zhao J."/>
            <person name="Fang X."/>
            <person name="Li G."/>
            <person name="Fang L."/>
            <person name="Li Y."/>
            <person name="Liu D."/>
            <person name="Zheng H."/>
            <person name="Zhang Y."/>
            <person name="Qin N."/>
            <person name="Li Z."/>
            <person name="Yang G."/>
            <person name="Yang S."/>
            <person name="Bolund L."/>
            <person name="Kristiansen K."/>
            <person name="Zheng H."/>
            <person name="Li S."/>
            <person name="Zhang X."/>
            <person name="Yang H."/>
            <person name="Wang J."/>
            <person name="Sun R."/>
            <person name="Zhang B."/>
            <person name="Jiang S."/>
            <person name="Wang J."/>
            <person name="Du Y."/>
            <person name="Li S."/>
        </authorList>
    </citation>
    <scope>NUCLEOTIDE SEQUENCE [LARGE SCALE GENOMIC DNA]</scope>
    <source>
        <strain evidence="3">cv. 9930</strain>
    </source>
</reference>
<keyword evidence="1" id="KW-0732">Signal</keyword>
<dbReference type="EMBL" id="CM002927">
    <property type="protein sequence ID" value="KGN46140.1"/>
    <property type="molecule type" value="Genomic_DNA"/>
</dbReference>
<accession>A0A0A0K8R6</accession>
<dbReference type="Proteomes" id="UP000029981">
    <property type="component" value="Chromosome 6"/>
</dbReference>
<proteinExistence type="predicted"/>
<reference evidence="2 3" key="3">
    <citation type="journal article" date="2010" name="BMC Genomics">
        <title>Transcriptome sequencing and comparative analysis of cucumber flowers with different sex types.</title>
        <authorList>
            <person name="Guo S."/>
            <person name="Zheng Y."/>
            <person name="Joung J.G."/>
            <person name="Liu S."/>
            <person name="Zhang Z."/>
            <person name="Crasta O.R."/>
            <person name="Sobral B.W."/>
            <person name="Xu Y."/>
            <person name="Huang S."/>
            <person name="Fei Z."/>
        </authorList>
    </citation>
    <scope>NUCLEOTIDE SEQUENCE [LARGE SCALE GENOMIC DNA]</scope>
    <source>
        <strain evidence="3">cv. 9930</strain>
    </source>
</reference>
<gene>
    <name evidence="2" type="ORF">Csa_6G056570</name>
</gene>
<evidence type="ECO:0000313" key="2">
    <source>
        <dbReference type="EMBL" id="KGN46140.1"/>
    </source>
</evidence>
<evidence type="ECO:0000256" key="1">
    <source>
        <dbReference type="SAM" id="SignalP"/>
    </source>
</evidence>
<sequence length="64" mass="7129">MRIKASYSTGALLVMTVLSLLVVDSLALVQPSTVDDDGISPIWSDWVDENRELYSSTVFIHDEE</sequence>